<evidence type="ECO:0000259" key="8">
    <source>
        <dbReference type="Pfam" id="PF12231"/>
    </source>
</evidence>
<keyword evidence="4" id="KW-0779">Telomere</keyword>
<gene>
    <name evidence="9" type="ORF">IWW36_001047</name>
</gene>
<dbReference type="PANTHER" id="PTHR22928">
    <property type="entry name" value="TELOMERE-ASSOCIATED PROTEIN RIF1"/>
    <property type="match status" value="1"/>
</dbReference>
<comment type="caution">
    <text evidence="9">The sequence shown here is derived from an EMBL/GenBank/DDBJ whole genome shotgun (WGS) entry which is preliminary data.</text>
</comment>
<evidence type="ECO:0000256" key="4">
    <source>
        <dbReference type="ARBA" id="ARBA00022895"/>
    </source>
</evidence>
<protein>
    <recommendedName>
        <fullName evidence="8">Telomere-associated protein Rif1 N-terminal domain-containing protein</fullName>
    </recommendedName>
</protein>
<evidence type="ECO:0000256" key="1">
    <source>
        <dbReference type="ARBA" id="ARBA00004123"/>
    </source>
</evidence>
<dbReference type="InterPro" id="IPR022031">
    <property type="entry name" value="Rif1_N"/>
</dbReference>
<keyword evidence="3" id="KW-0158">Chromosome</keyword>
<evidence type="ECO:0000313" key="10">
    <source>
        <dbReference type="Proteomes" id="UP001139887"/>
    </source>
</evidence>
<feature type="region of interest" description="Disordered" evidence="7">
    <location>
        <begin position="52"/>
        <end position="71"/>
    </location>
</feature>
<feature type="compositionally biased region" description="Polar residues" evidence="7">
    <location>
        <begin position="1"/>
        <end position="37"/>
    </location>
</feature>
<keyword evidence="10" id="KW-1185">Reference proteome</keyword>
<feature type="domain" description="Telomere-associated protein Rif1 N-terminal" evidence="8">
    <location>
        <begin position="175"/>
        <end position="503"/>
    </location>
</feature>
<dbReference type="Gene3D" id="1.25.10.10">
    <property type="entry name" value="Leucine-rich Repeat Variant"/>
    <property type="match status" value="1"/>
</dbReference>
<sequence length="1229" mass="133952">MSSQLATVSSDAPVTPSAKAQGSTVNTQSLKTPQNPASIVAGGSLKRVHFSPQHEEISLDSTPQSSPTRARMRPRARGILKRGLSYAADQVISSDIEGNVDQLGEHGLLARFSSPPSSPNREAAVRNMSAFPRSAVLNSLSQAIAAESVEKALGQAVMTLHQINSDGSQDKAMTAARAYNELCGLVAKHSQRVAENPKEVAILFNCLKRDISNTAMSRSAVLAATKCLGCLLHNEKASVIAADSKREIFEALNRRVQEQFLKDKVMCQAAVWCVGVFRAPIATIQTVAQLLVQLCTSVLSQFETSATMQYECLTAIEALLKRAPSVIRQISRLWLFPVFRCVVSPIQGVRGKADDIIRHNIPWVAASSHGKDMDDPVKEFISTRLDRMLASMARLLERNEHVLVSRIWGMLVTICARHCRPRINDILKVIQECFNSDDSKVLVASLMQWRCLIYAFALENRIKVAKCVQLVLTPISKVLERTNVDNDVRRACFQCWATLIYALGEDLPNHMSALTKIVKIAANEKDPQVRSIVARVLTATLNRFVLPVEKVAQFTVLPMIIGTTTLAAADGKSLSNTRGPFSSDISYIGDHTTILCQYFVGLDTHSTAIPAVLEAAAGFIKTHVCCCSCDQCEMSGTLLATKSDLATFAGLCKATTAALCSLHTAESDSKSLASMLAKDLANFYLQLSQRCLKSDQQVCEACSKGYKDSPRSLLFTAVYENLKDLLLDSYVDISESKEFGALQISKYGTYSIKAPAERHSYPCDIPYSYALARARIYEELAVLADKTHVCGREGCCVVGIEQLFPVVAAPIMSPSASDGLKTDAIFLAMVAVEQLLASKCSLYEAVMPLVVRTLKSVCEHMGSSFDSAYTPVVAILTLRIYYHLPPESKMEDTLNKIIRRCGLSIGKCGGWEFRFAIVTDMVQMPGCKPDSGSLALVIEFCQAFTADESEGYIHYASVLMLVVFGALSALKIERLPDSIVPDSVGQLPENCHPESMAMFLKSSANFLQQVTTLVPDLNSSLEHMPLLRRVLKLISAIPCSSAGPNTDMLKSLTAAADDALIKLEEPEEPGREQQGLGSASLPWAFEKSASAVIGTIPCGQKRMHSISSSEVDSSESSASATCSPKQDETPALPAVTSSKTRSAKRRKRNKHSKRWADKGTDQQVASSPMATSQTESRLELLLDQAETELQSLSASGLGPLIQAQSRVLRLHQRLCEMMQRQADGTKRQL</sequence>
<evidence type="ECO:0000313" key="9">
    <source>
        <dbReference type="EMBL" id="KAJ2851563.1"/>
    </source>
</evidence>
<feature type="compositionally biased region" description="Polar residues" evidence="7">
    <location>
        <begin position="59"/>
        <end position="68"/>
    </location>
</feature>
<proteinExistence type="predicted"/>
<dbReference type="AlphaFoldDB" id="A0A9W8M1Z6"/>
<feature type="region of interest" description="Disordered" evidence="7">
    <location>
        <begin position="1"/>
        <end position="38"/>
    </location>
</feature>
<evidence type="ECO:0000256" key="2">
    <source>
        <dbReference type="ARBA" id="ARBA00004574"/>
    </source>
</evidence>
<comment type="subcellular location">
    <subcellularLocation>
        <location evidence="2">Chromosome</location>
        <location evidence="2">Telomere</location>
    </subcellularLocation>
    <subcellularLocation>
        <location evidence="1">Nucleus</location>
    </subcellularLocation>
</comment>
<evidence type="ECO:0000256" key="5">
    <source>
        <dbReference type="ARBA" id="ARBA00023242"/>
    </source>
</evidence>
<dbReference type="Pfam" id="PF12231">
    <property type="entry name" value="Rif1_N"/>
    <property type="match status" value="1"/>
</dbReference>
<feature type="compositionally biased region" description="Low complexity" evidence="7">
    <location>
        <begin position="1105"/>
        <end position="1123"/>
    </location>
</feature>
<evidence type="ECO:0000256" key="6">
    <source>
        <dbReference type="ARBA" id="ARBA00023306"/>
    </source>
</evidence>
<dbReference type="GO" id="GO:0000723">
    <property type="term" value="P:telomere maintenance"/>
    <property type="evidence" value="ECO:0007669"/>
    <property type="project" value="TreeGrafter"/>
</dbReference>
<dbReference type="PANTHER" id="PTHR22928:SF3">
    <property type="entry name" value="TELOMERE-ASSOCIATED PROTEIN RIF1"/>
    <property type="match status" value="1"/>
</dbReference>
<dbReference type="EMBL" id="JANBUW010000011">
    <property type="protein sequence ID" value="KAJ2851563.1"/>
    <property type="molecule type" value="Genomic_DNA"/>
</dbReference>
<accession>A0A9W8M1Z6</accession>
<dbReference type="SUPFAM" id="SSF48371">
    <property type="entry name" value="ARM repeat"/>
    <property type="match status" value="1"/>
</dbReference>
<keyword evidence="6" id="KW-0131">Cell cycle</keyword>
<organism evidence="9 10">
    <name type="scientific">Coemansia brasiliensis</name>
    <dbReference type="NCBI Taxonomy" id="2650707"/>
    <lineage>
        <taxon>Eukaryota</taxon>
        <taxon>Fungi</taxon>
        <taxon>Fungi incertae sedis</taxon>
        <taxon>Zoopagomycota</taxon>
        <taxon>Kickxellomycotina</taxon>
        <taxon>Kickxellomycetes</taxon>
        <taxon>Kickxellales</taxon>
        <taxon>Kickxellaceae</taxon>
        <taxon>Coemansia</taxon>
    </lineage>
</organism>
<dbReference type="InterPro" id="IPR016024">
    <property type="entry name" value="ARM-type_fold"/>
</dbReference>
<dbReference type="Proteomes" id="UP001139887">
    <property type="component" value="Unassembled WGS sequence"/>
</dbReference>
<dbReference type="GO" id="GO:0005634">
    <property type="term" value="C:nucleus"/>
    <property type="evidence" value="ECO:0007669"/>
    <property type="project" value="UniProtKB-SubCell"/>
</dbReference>
<name>A0A9W8M1Z6_9FUNG</name>
<evidence type="ECO:0000256" key="7">
    <source>
        <dbReference type="SAM" id="MobiDB-lite"/>
    </source>
</evidence>
<keyword evidence="5" id="KW-0539">Nucleus</keyword>
<dbReference type="InterPro" id="IPR011989">
    <property type="entry name" value="ARM-like"/>
</dbReference>
<feature type="compositionally biased region" description="Basic residues" evidence="7">
    <location>
        <begin position="1141"/>
        <end position="1153"/>
    </location>
</feature>
<evidence type="ECO:0000256" key="3">
    <source>
        <dbReference type="ARBA" id="ARBA00022454"/>
    </source>
</evidence>
<feature type="region of interest" description="Disordered" evidence="7">
    <location>
        <begin position="1104"/>
        <end position="1176"/>
    </location>
</feature>
<dbReference type="GO" id="GO:0000781">
    <property type="term" value="C:chromosome, telomeric region"/>
    <property type="evidence" value="ECO:0007669"/>
    <property type="project" value="UniProtKB-SubCell"/>
</dbReference>
<feature type="compositionally biased region" description="Polar residues" evidence="7">
    <location>
        <begin position="1161"/>
        <end position="1175"/>
    </location>
</feature>
<reference evidence="9" key="1">
    <citation type="submission" date="2022-07" db="EMBL/GenBank/DDBJ databases">
        <title>Phylogenomic reconstructions and comparative analyses of Kickxellomycotina fungi.</title>
        <authorList>
            <person name="Reynolds N.K."/>
            <person name="Stajich J.E."/>
            <person name="Barry K."/>
            <person name="Grigoriev I.V."/>
            <person name="Crous P."/>
            <person name="Smith M.E."/>
        </authorList>
    </citation>
    <scope>NUCLEOTIDE SEQUENCE</scope>
    <source>
        <strain evidence="9">NRRL 1566</strain>
    </source>
</reference>
<dbReference type="OrthoDB" id="9976382at2759"/>